<dbReference type="GO" id="GO:0003993">
    <property type="term" value="F:acid phosphatase activity"/>
    <property type="evidence" value="ECO:0007669"/>
    <property type="project" value="UniProtKB-EC"/>
</dbReference>
<dbReference type="PANTHER" id="PTHR11567:SF211">
    <property type="entry name" value="PROSTATIC ACID PHOSPHATASE"/>
    <property type="match status" value="1"/>
</dbReference>
<dbReference type="SUPFAM" id="SSF53254">
    <property type="entry name" value="Phosphoglycerate mutase-like"/>
    <property type="match status" value="1"/>
</dbReference>
<evidence type="ECO:0000256" key="6">
    <source>
        <dbReference type="ARBA" id="ARBA00023180"/>
    </source>
</evidence>
<keyword evidence="6" id="KW-0325">Glycoprotein</keyword>
<evidence type="ECO:0000313" key="7">
    <source>
        <dbReference type="EMBL" id="OMJ68713.1"/>
    </source>
</evidence>
<dbReference type="CDD" id="cd07061">
    <property type="entry name" value="HP_HAP_like"/>
    <property type="match status" value="1"/>
</dbReference>
<accession>A0A1R2AW05</accession>
<dbReference type="PANTHER" id="PTHR11567">
    <property type="entry name" value="ACID PHOSPHATASE-RELATED"/>
    <property type="match status" value="1"/>
</dbReference>
<sequence length="410" mass="47540">MIFLLLSALQVYSELVYFVEVARHGARGPSNFMPWDQGRWPSGESALTPEGMRQHYLIGQYLRFRYITNNPFLSNTYNQSELLLVSSTKDRAYQSLQSQILGLYPNQTIPNRQFIKYPPLHVSENLSFNASQFIPAWAIVVNQIDPMLHSKDKCPDYDVYEKKRKNSKGNEKIIDKYAEEVKVVQERYNITEKEARKMIFKIIGSIRSNKFAGYDWDPVFDEKFVERSQELYMESKTFTGYSPDYVARFVGSDFWNDFIRQVEEVRNGQMKLKASIYSAHDTTLMSIFATLGMTLHIQPPFASIILLELHKENGNFFIQMLYNMQNIELPGCPNEKCPIEKFLNYISRRVFEDTDKACKGLLKLKEESYTISIVDEVPPDFIVINSAIVIAEIVLLLLVSYKKFISSSQN</sequence>
<comment type="catalytic activity">
    <reaction evidence="1">
        <text>a phosphate monoester + H2O = an alcohol + phosphate</text>
        <dbReference type="Rhea" id="RHEA:15017"/>
        <dbReference type="ChEBI" id="CHEBI:15377"/>
        <dbReference type="ChEBI" id="CHEBI:30879"/>
        <dbReference type="ChEBI" id="CHEBI:43474"/>
        <dbReference type="ChEBI" id="CHEBI:67140"/>
        <dbReference type="EC" id="3.1.3.2"/>
    </reaction>
</comment>
<proteinExistence type="inferred from homology"/>
<keyword evidence="8" id="KW-1185">Reference proteome</keyword>
<gene>
    <name evidence="7" type="ORF">SteCoe_33767</name>
</gene>
<keyword evidence="5" id="KW-1015">Disulfide bond</keyword>
<dbReference type="AlphaFoldDB" id="A0A1R2AW05"/>
<keyword evidence="3" id="KW-0732">Signal</keyword>
<evidence type="ECO:0000256" key="5">
    <source>
        <dbReference type="ARBA" id="ARBA00023157"/>
    </source>
</evidence>
<dbReference type="Gene3D" id="3.40.50.1240">
    <property type="entry name" value="Phosphoglycerate mutase-like"/>
    <property type="match status" value="1"/>
</dbReference>
<dbReference type="InterPro" id="IPR050645">
    <property type="entry name" value="Histidine_acid_phosphatase"/>
</dbReference>
<dbReference type="InterPro" id="IPR029033">
    <property type="entry name" value="His_PPase_superfam"/>
</dbReference>
<evidence type="ECO:0008006" key="9">
    <source>
        <dbReference type="Google" id="ProtNLM"/>
    </source>
</evidence>
<evidence type="ECO:0000313" key="8">
    <source>
        <dbReference type="Proteomes" id="UP000187209"/>
    </source>
</evidence>
<name>A0A1R2AW05_9CILI</name>
<evidence type="ECO:0000256" key="3">
    <source>
        <dbReference type="ARBA" id="ARBA00022729"/>
    </source>
</evidence>
<keyword evidence="4" id="KW-0378">Hydrolase</keyword>
<comment type="caution">
    <text evidence="7">The sequence shown here is derived from an EMBL/GenBank/DDBJ whole genome shotgun (WGS) entry which is preliminary data.</text>
</comment>
<dbReference type="EMBL" id="MPUH01001291">
    <property type="protein sequence ID" value="OMJ68713.1"/>
    <property type="molecule type" value="Genomic_DNA"/>
</dbReference>
<dbReference type="Pfam" id="PF00328">
    <property type="entry name" value="His_Phos_2"/>
    <property type="match status" value="1"/>
</dbReference>
<dbReference type="Proteomes" id="UP000187209">
    <property type="component" value="Unassembled WGS sequence"/>
</dbReference>
<evidence type="ECO:0000256" key="2">
    <source>
        <dbReference type="ARBA" id="ARBA00005375"/>
    </source>
</evidence>
<reference evidence="7 8" key="1">
    <citation type="submission" date="2016-11" db="EMBL/GenBank/DDBJ databases">
        <title>The macronuclear genome of Stentor coeruleus: a giant cell with tiny introns.</title>
        <authorList>
            <person name="Slabodnick M."/>
            <person name="Ruby J.G."/>
            <person name="Reiff S.B."/>
            <person name="Swart E.C."/>
            <person name="Gosai S."/>
            <person name="Prabakaran S."/>
            <person name="Witkowska E."/>
            <person name="Larue G.E."/>
            <person name="Fisher S."/>
            <person name="Freeman R.M."/>
            <person name="Gunawardena J."/>
            <person name="Chu W."/>
            <person name="Stover N.A."/>
            <person name="Gregory B.D."/>
            <person name="Nowacki M."/>
            <person name="Derisi J."/>
            <person name="Roy S.W."/>
            <person name="Marshall W.F."/>
            <person name="Sood P."/>
        </authorList>
    </citation>
    <scope>NUCLEOTIDE SEQUENCE [LARGE SCALE GENOMIC DNA]</scope>
    <source>
        <strain evidence="7">WM001</strain>
    </source>
</reference>
<comment type="similarity">
    <text evidence="2">Belongs to the histidine acid phosphatase family.</text>
</comment>
<dbReference type="OrthoDB" id="299201at2759"/>
<dbReference type="InterPro" id="IPR000560">
    <property type="entry name" value="His_Pase_clade-2"/>
</dbReference>
<protein>
    <recommendedName>
        <fullName evidence="9">Acid phosphatase</fullName>
    </recommendedName>
</protein>
<evidence type="ECO:0000256" key="4">
    <source>
        <dbReference type="ARBA" id="ARBA00022801"/>
    </source>
</evidence>
<organism evidence="7 8">
    <name type="scientific">Stentor coeruleus</name>
    <dbReference type="NCBI Taxonomy" id="5963"/>
    <lineage>
        <taxon>Eukaryota</taxon>
        <taxon>Sar</taxon>
        <taxon>Alveolata</taxon>
        <taxon>Ciliophora</taxon>
        <taxon>Postciliodesmatophora</taxon>
        <taxon>Heterotrichea</taxon>
        <taxon>Heterotrichida</taxon>
        <taxon>Stentoridae</taxon>
        <taxon>Stentor</taxon>
    </lineage>
</organism>
<evidence type="ECO:0000256" key="1">
    <source>
        <dbReference type="ARBA" id="ARBA00000032"/>
    </source>
</evidence>